<evidence type="ECO:0000256" key="1">
    <source>
        <dbReference type="SAM" id="SignalP"/>
    </source>
</evidence>
<evidence type="ECO:0000313" key="3">
    <source>
        <dbReference type="Proteomes" id="UP000789390"/>
    </source>
</evidence>
<keyword evidence="1" id="KW-0732">Signal</keyword>
<reference evidence="2" key="1">
    <citation type="submission" date="2021-11" db="EMBL/GenBank/DDBJ databases">
        <authorList>
            <person name="Schell T."/>
        </authorList>
    </citation>
    <scope>NUCLEOTIDE SEQUENCE</scope>
    <source>
        <strain evidence="2">M5</strain>
    </source>
</reference>
<protein>
    <submittedName>
        <fullName evidence="2">Uncharacterized protein</fullName>
    </submittedName>
</protein>
<organism evidence="2 3">
    <name type="scientific">Daphnia galeata</name>
    <dbReference type="NCBI Taxonomy" id="27404"/>
    <lineage>
        <taxon>Eukaryota</taxon>
        <taxon>Metazoa</taxon>
        <taxon>Ecdysozoa</taxon>
        <taxon>Arthropoda</taxon>
        <taxon>Crustacea</taxon>
        <taxon>Branchiopoda</taxon>
        <taxon>Diplostraca</taxon>
        <taxon>Cladocera</taxon>
        <taxon>Anomopoda</taxon>
        <taxon>Daphniidae</taxon>
        <taxon>Daphnia</taxon>
    </lineage>
</organism>
<keyword evidence="3" id="KW-1185">Reference proteome</keyword>
<feature type="signal peptide" evidence="1">
    <location>
        <begin position="1"/>
        <end position="21"/>
    </location>
</feature>
<evidence type="ECO:0000313" key="2">
    <source>
        <dbReference type="EMBL" id="CAH0098303.1"/>
    </source>
</evidence>
<dbReference type="OrthoDB" id="6341639at2759"/>
<sequence>MMSKTLSISLFILMALLAAHGLPSPAITKESLRSKLTPSMTLVFQSLHKAAAAIKDSQKEHSDSIPLNRWAGRQEGVVSDITKDKSVRVSTMAVPKETLEDWSVVQTGGVFGDTESGRLPHIVMMPIVAL</sequence>
<gene>
    <name evidence="2" type="ORF">DGAL_LOCUS352</name>
</gene>
<dbReference type="Proteomes" id="UP000789390">
    <property type="component" value="Unassembled WGS sequence"/>
</dbReference>
<dbReference type="EMBL" id="CAKKLH010000002">
    <property type="protein sequence ID" value="CAH0098303.1"/>
    <property type="molecule type" value="Genomic_DNA"/>
</dbReference>
<proteinExistence type="predicted"/>
<comment type="caution">
    <text evidence="2">The sequence shown here is derived from an EMBL/GenBank/DDBJ whole genome shotgun (WGS) entry which is preliminary data.</text>
</comment>
<accession>A0A8J2R9P6</accession>
<feature type="chain" id="PRO_5035173809" evidence="1">
    <location>
        <begin position="22"/>
        <end position="130"/>
    </location>
</feature>
<name>A0A8J2R9P6_9CRUS</name>
<dbReference type="AlphaFoldDB" id="A0A8J2R9P6"/>